<proteinExistence type="predicted"/>
<reference evidence="2" key="2">
    <citation type="submission" date="2022-01" db="EMBL/GenBank/DDBJ databases">
        <authorList>
            <person name="Yamashiro T."/>
            <person name="Shiraishi A."/>
            <person name="Satake H."/>
            <person name="Nakayama K."/>
        </authorList>
    </citation>
    <scope>NUCLEOTIDE SEQUENCE</scope>
</reference>
<accession>A0ABQ5CVL6</accession>
<dbReference type="Proteomes" id="UP001151760">
    <property type="component" value="Unassembled WGS sequence"/>
</dbReference>
<feature type="compositionally biased region" description="Basic and acidic residues" evidence="1">
    <location>
        <begin position="156"/>
        <end position="170"/>
    </location>
</feature>
<keyword evidence="3" id="KW-1185">Reference proteome</keyword>
<evidence type="ECO:0000313" key="3">
    <source>
        <dbReference type="Proteomes" id="UP001151760"/>
    </source>
</evidence>
<dbReference type="EMBL" id="BQNB010014649">
    <property type="protein sequence ID" value="GJT30730.1"/>
    <property type="molecule type" value="Genomic_DNA"/>
</dbReference>
<feature type="compositionally biased region" description="Basic and acidic residues" evidence="1">
    <location>
        <begin position="199"/>
        <end position="210"/>
    </location>
</feature>
<sequence>MSHLLRLSFLVTGPLPTTRKLQLSPHLSLKSLHSLALTAKSVKMEQEMSEVKKTDHSADVLASIKSQVPTAVDKYLGIKLDDALLKILERHTADLIGKYSVLYWPESVKNQIEKRVRQENYQSQKGTRFYLFFLLILLPPSAFCLSAASGSAKPPPKADDQSSKKPRESEASASKQHPALTPTEIRRSMTQRCWGADSSMHRFDPESRTF</sequence>
<protein>
    <submittedName>
        <fullName evidence="2">Uncharacterized protein</fullName>
    </submittedName>
</protein>
<name>A0ABQ5CVL6_9ASTR</name>
<evidence type="ECO:0000256" key="1">
    <source>
        <dbReference type="SAM" id="MobiDB-lite"/>
    </source>
</evidence>
<organism evidence="2 3">
    <name type="scientific">Tanacetum coccineum</name>
    <dbReference type="NCBI Taxonomy" id="301880"/>
    <lineage>
        <taxon>Eukaryota</taxon>
        <taxon>Viridiplantae</taxon>
        <taxon>Streptophyta</taxon>
        <taxon>Embryophyta</taxon>
        <taxon>Tracheophyta</taxon>
        <taxon>Spermatophyta</taxon>
        <taxon>Magnoliopsida</taxon>
        <taxon>eudicotyledons</taxon>
        <taxon>Gunneridae</taxon>
        <taxon>Pentapetalae</taxon>
        <taxon>asterids</taxon>
        <taxon>campanulids</taxon>
        <taxon>Asterales</taxon>
        <taxon>Asteraceae</taxon>
        <taxon>Asteroideae</taxon>
        <taxon>Anthemideae</taxon>
        <taxon>Anthemidinae</taxon>
        <taxon>Tanacetum</taxon>
    </lineage>
</organism>
<gene>
    <name evidence="2" type="ORF">Tco_0911005</name>
</gene>
<comment type="caution">
    <text evidence="2">The sequence shown here is derived from an EMBL/GenBank/DDBJ whole genome shotgun (WGS) entry which is preliminary data.</text>
</comment>
<feature type="region of interest" description="Disordered" evidence="1">
    <location>
        <begin position="191"/>
        <end position="210"/>
    </location>
</feature>
<reference evidence="2" key="1">
    <citation type="journal article" date="2022" name="Int. J. Mol. Sci.">
        <title>Draft Genome of Tanacetum Coccineum: Genomic Comparison of Closely Related Tanacetum-Family Plants.</title>
        <authorList>
            <person name="Yamashiro T."/>
            <person name="Shiraishi A."/>
            <person name="Nakayama K."/>
            <person name="Satake H."/>
        </authorList>
    </citation>
    <scope>NUCLEOTIDE SEQUENCE</scope>
</reference>
<evidence type="ECO:0000313" key="2">
    <source>
        <dbReference type="EMBL" id="GJT30730.1"/>
    </source>
</evidence>
<feature type="region of interest" description="Disordered" evidence="1">
    <location>
        <begin position="149"/>
        <end position="186"/>
    </location>
</feature>